<dbReference type="Proteomes" id="UP000664620">
    <property type="component" value="Unassembled WGS sequence"/>
</dbReference>
<comment type="caution">
    <text evidence="2">The sequence shown here is derived from an EMBL/GenBank/DDBJ whole genome shotgun (WGS) entry which is preliminary data.</text>
</comment>
<gene>
    <name evidence="2" type="ORF">J4734_24210</name>
</gene>
<protein>
    <submittedName>
        <fullName evidence="2">Uncharacterized protein</fullName>
    </submittedName>
</protein>
<evidence type="ECO:0000313" key="2">
    <source>
        <dbReference type="EMBL" id="MBO2029589.1"/>
    </source>
</evidence>
<dbReference type="EMBL" id="JAGETO010000139">
    <property type="protein sequence ID" value="MBO2029589.1"/>
    <property type="molecule type" value="Genomic_DNA"/>
</dbReference>
<evidence type="ECO:0000313" key="3">
    <source>
        <dbReference type="Proteomes" id="UP000664620"/>
    </source>
</evidence>
<sequence>RPSWSVTVRSAGLAGEKAGAEQRQPSSKGCFNMVWPEWRENCCVLNYITKPGAMGDRIYPHQ</sequence>
<name>A0A939SSN8_KLEPN</name>
<dbReference type="AlphaFoldDB" id="A0A939SSN8"/>
<feature type="region of interest" description="Disordered" evidence="1">
    <location>
        <begin position="1"/>
        <end position="23"/>
    </location>
</feature>
<feature type="non-terminal residue" evidence="2">
    <location>
        <position position="1"/>
    </location>
</feature>
<organism evidence="2 3">
    <name type="scientific">Klebsiella pneumoniae</name>
    <dbReference type="NCBI Taxonomy" id="573"/>
    <lineage>
        <taxon>Bacteria</taxon>
        <taxon>Pseudomonadati</taxon>
        <taxon>Pseudomonadota</taxon>
        <taxon>Gammaproteobacteria</taxon>
        <taxon>Enterobacterales</taxon>
        <taxon>Enterobacteriaceae</taxon>
        <taxon>Klebsiella/Raoultella group</taxon>
        <taxon>Klebsiella</taxon>
        <taxon>Klebsiella pneumoniae complex</taxon>
    </lineage>
</organism>
<accession>A0A939SSN8</accession>
<evidence type="ECO:0000256" key="1">
    <source>
        <dbReference type="SAM" id="MobiDB-lite"/>
    </source>
</evidence>
<proteinExistence type="predicted"/>
<reference evidence="2" key="1">
    <citation type="submission" date="2021-03" db="EMBL/GenBank/DDBJ databases">
        <title>Molecular epidemiology and mechanisms of colistin and carbapenem resistance in Enterobacteriaceae from clinical isolates, the environment and porcine samples in Pretoria, South Africa.</title>
        <authorList>
            <person name="Bogoshi D."/>
            <person name="Mbelle N.M."/>
            <person name="Naidoo V."/>
            <person name="Osei Sekyere J."/>
        </authorList>
    </citation>
    <scope>NUCLEOTIDE SEQUENCE</scope>
    <source>
        <strain evidence="2">C034</strain>
    </source>
</reference>